<accession>G4YPT9</accession>
<gene>
    <name evidence="1" type="ORF">PHYSODRAFT_390171</name>
</gene>
<proteinExistence type="predicted"/>
<dbReference type="InParanoid" id="G4YPT9"/>
<sequence length="268" mass="30461">MPFYFHCIRPNAKKQSSVTTKDLILQQCRSQRLTQQVQICLASSDESLSVWLSDLLHCDDCQTPKISVVASSVVQFNSISLVEKLELLLEDHEAEAATKIQSLFLMVMWRHRYLAKKRERGGLSNELLAWYGSEKTDTVKKLLMKYNGREDELRAKLELKKRAKFQAENAVHQLATDLKSLCLGNHGGLDAQAKVVLALRDMSLNPDVLEAQLADLELRAFYQKLWATYHDALVEVGEDPELLLFHSEDVDFVGALERFLTALAVEKQ</sequence>
<dbReference type="OMA" id="YCDALME"/>
<organism evidence="1 2">
    <name type="scientific">Phytophthora sojae (strain P6497)</name>
    <name type="common">Soybean stem and root rot agent</name>
    <name type="synonym">Phytophthora megasperma f. sp. glycines</name>
    <dbReference type="NCBI Taxonomy" id="1094619"/>
    <lineage>
        <taxon>Eukaryota</taxon>
        <taxon>Sar</taxon>
        <taxon>Stramenopiles</taxon>
        <taxon>Oomycota</taxon>
        <taxon>Peronosporomycetes</taxon>
        <taxon>Peronosporales</taxon>
        <taxon>Peronosporaceae</taxon>
        <taxon>Phytophthora</taxon>
    </lineage>
</organism>
<evidence type="ECO:0000313" key="2">
    <source>
        <dbReference type="Proteomes" id="UP000002640"/>
    </source>
</evidence>
<dbReference type="EMBL" id="JH159151">
    <property type="protein sequence ID" value="EGZ28935.1"/>
    <property type="molecule type" value="Genomic_DNA"/>
</dbReference>
<dbReference type="GeneID" id="20651067"/>
<dbReference type="KEGG" id="psoj:PHYSODRAFT_390171"/>
<name>G4YPT9_PHYSP</name>
<dbReference type="RefSeq" id="XP_009516210.1">
    <property type="nucleotide sequence ID" value="XM_009517915.1"/>
</dbReference>
<dbReference type="InterPro" id="IPR027417">
    <property type="entry name" value="P-loop_NTPase"/>
</dbReference>
<reference evidence="1 2" key="1">
    <citation type="journal article" date="2006" name="Science">
        <title>Phytophthora genome sequences uncover evolutionary origins and mechanisms of pathogenesis.</title>
        <authorList>
            <person name="Tyler B.M."/>
            <person name="Tripathy S."/>
            <person name="Zhang X."/>
            <person name="Dehal P."/>
            <person name="Jiang R.H."/>
            <person name="Aerts A."/>
            <person name="Arredondo F.D."/>
            <person name="Baxter L."/>
            <person name="Bensasson D."/>
            <person name="Beynon J.L."/>
            <person name="Chapman J."/>
            <person name="Damasceno C.M."/>
            <person name="Dorrance A.E."/>
            <person name="Dou D."/>
            <person name="Dickerman A.W."/>
            <person name="Dubchak I.L."/>
            <person name="Garbelotto M."/>
            <person name="Gijzen M."/>
            <person name="Gordon S.G."/>
            <person name="Govers F."/>
            <person name="Grunwald N.J."/>
            <person name="Huang W."/>
            <person name="Ivors K.L."/>
            <person name="Jones R.W."/>
            <person name="Kamoun S."/>
            <person name="Krampis K."/>
            <person name="Lamour K.H."/>
            <person name="Lee M.K."/>
            <person name="McDonald W.H."/>
            <person name="Medina M."/>
            <person name="Meijer H.J."/>
            <person name="Nordberg E.K."/>
            <person name="Maclean D.J."/>
            <person name="Ospina-Giraldo M.D."/>
            <person name="Morris P.F."/>
            <person name="Phuntumart V."/>
            <person name="Putnam N.H."/>
            <person name="Rash S."/>
            <person name="Rose J.K."/>
            <person name="Sakihama Y."/>
            <person name="Salamov A.A."/>
            <person name="Savidor A."/>
            <person name="Scheuring C.F."/>
            <person name="Smith B.M."/>
            <person name="Sobral B.W."/>
            <person name="Terry A."/>
            <person name="Torto-Alalibo T.A."/>
            <person name="Win J."/>
            <person name="Xu Z."/>
            <person name="Zhang H."/>
            <person name="Grigoriev I.V."/>
            <person name="Rokhsar D.S."/>
            <person name="Boore J.L."/>
        </authorList>
    </citation>
    <scope>NUCLEOTIDE SEQUENCE [LARGE SCALE GENOMIC DNA]</scope>
    <source>
        <strain evidence="1 2">P6497</strain>
    </source>
</reference>
<feature type="non-terminal residue" evidence="1">
    <location>
        <position position="268"/>
    </location>
</feature>
<dbReference type="Proteomes" id="UP000002640">
    <property type="component" value="Unassembled WGS sequence"/>
</dbReference>
<evidence type="ECO:0000313" key="1">
    <source>
        <dbReference type="EMBL" id="EGZ28935.1"/>
    </source>
</evidence>
<dbReference type="SUPFAM" id="SSF52540">
    <property type="entry name" value="P-loop containing nucleoside triphosphate hydrolases"/>
    <property type="match status" value="1"/>
</dbReference>
<protein>
    <submittedName>
        <fullName evidence="1">Uncharacterized protein</fullName>
    </submittedName>
</protein>
<dbReference type="AlphaFoldDB" id="G4YPT9"/>
<keyword evidence="2" id="KW-1185">Reference proteome</keyword>